<gene>
    <name evidence="5" type="ORF">CQ12_32395</name>
</gene>
<comment type="caution">
    <text evidence="5">The sequence shown here is derived from an EMBL/GenBank/DDBJ whole genome shotgun (WGS) entry which is preliminary data.</text>
</comment>
<dbReference type="InterPro" id="IPR009057">
    <property type="entry name" value="Homeodomain-like_sf"/>
</dbReference>
<dbReference type="PROSITE" id="PS01124">
    <property type="entry name" value="HTH_ARAC_FAMILY_2"/>
    <property type="match status" value="1"/>
</dbReference>
<keyword evidence="6" id="KW-1185">Reference proteome</keyword>
<dbReference type="InterPro" id="IPR020449">
    <property type="entry name" value="Tscrpt_reg_AraC-type_HTH"/>
</dbReference>
<evidence type="ECO:0000256" key="1">
    <source>
        <dbReference type="ARBA" id="ARBA00023015"/>
    </source>
</evidence>
<dbReference type="Pfam" id="PF14525">
    <property type="entry name" value="AraC_binding_2"/>
    <property type="match status" value="1"/>
</dbReference>
<protein>
    <recommendedName>
        <fullName evidence="4">HTH araC/xylS-type domain-containing protein</fullName>
    </recommendedName>
</protein>
<dbReference type="EMBL" id="LLXZ01000002">
    <property type="protein sequence ID" value="KRR15847.1"/>
    <property type="molecule type" value="Genomic_DNA"/>
</dbReference>
<dbReference type="InterPro" id="IPR018060">
    <property type="entry name" value="HTH_AraC"/>
</dbReference>
<feature type="domain" description="HTH araC/xylS-type" evidence="4">
    <location>
        <begin position="283"/>
        <end position="384"/>
    </location>
</feature>
<keyword evidence="1" id="KW-0805">Transcription regulation</keyword>
<dbReference type="PRINTS" id="PR00032">
    <property type="entry name" value="HTHARAC"/>
</dbReference>
<keyword evidence="2" id="KW-0238">DNA-binding</keyword>
<sequence>MIFPIENIGKRAAELFLARQRFEQASPARVRELDAKSHPRCQPEIDRNSRKFDRLSYWRYRLLAGPFTISLCFEVLMEWSTTPSRPDQPFGSWADDLAAAFVRLEPRRIADLPFGGAISRVDAAPIQVSLVTATGHTVLRLASHIASSTDDLCFVNLQLGGLGRTTQRGHEQISTPGDLALVDTTEPFEIANYRDFKLFCFAVPRRLLPIALLDRPRLNLSATETGRALSRTLASYAELSLSGSQLPRTLTLIGMHVTDLISCAPEILSDISVERVHTPVLLSMMLDHIDRYSNDPKLGAAALAARFRCSERYVHRLFAATGRSVGEHLNEKRIAACTRKLLDRNSAQETIAEIAFAAGFRDISHFNRLFKRCNGLAPREFRRAAAR</sequence>
<dbReference type="Pfam" id="PF12833">
    <property type="entry name" value="HTH_18"/>
    <property type="match status" value="1"/>
</dbReference>
<evidence type="ECO:0000256" key="2">
    <source>
        <dbReference type="ARBA" id="ARBA00023125"/>
    </source>
</evidence>
<dbReference type="STRING" id="280332.CQ12_32395"/>
<dbReference type="Gene3D" id="1.10.10.60">
    <property type="entry name" value="Homeodomain-like"/>
    <property type="match status" value="1"/>
</dbReference>
<dbReference type="PANTHER" id="PTHR46796:SF6">
    <property type="entry name" value="ARAC SUBFAMILY"/>
    <property type="match status" value="1"/>
</dbReference>
<organism evidence="5 6">
    <name type="scientific">Bradyrhizobium jicamae</name>
    <dbReference type="NCBI Taxonomy" id="280332"/>
    <lineage>
        <taxon>Bacteria</taxon>
        <taxon>Pseudomonadati</taxon>
        <taxon>Pseudomonadota</taxon>
        <taxon>Alphaproteobacteria</taxon>
        <taxon>Hyphomicrobiales</taxon>
        <taxon>Nitrobacteraceae</taxon>
        <taxon>Bradyrhizobium</taxon>
    </lineage>
</organism>
<evidence type="ECO:0000256" key="3">
    <source>
        <dbReference type="ARBA" id="ARBA00023163"/>
    </source>
</evidence>
<dbReference type="SMART" id="SM00342">
    <property type="entry name" value="HTH_ARAC"/>
    <property type="match status" value="1"/>
</dbReference>
<reference evidence="5 6" key="1">
    <citation type="submission" date="2014-03" db="EMBL/GenBank/DDBJ databases">
        <title>Bradyrhizobium valentinum sp. nov., isolated from effective nodules of Lupinus mariae-josephae, a lupine endemic of basic-lime soils in Eastern Spain.</title>
        <authorList>
            <person name="Duran D."/>
            <person name="Rey L."/>
            <person name="Navarro A."/>
            <person name="Busquets A."/>
            <person name="Imperial J."/>
            <person name="Ruiz-Argueso T."/>
        </authorList>
    </citation>
    <scope>NUCLEOTIDE SEQUENCE [LARGE SCALE GENOMIC DNA]</scope>
    <source>
        <strain evidence="5 6">PAC68</strain>
    </source>
</reference>
<dbReference type="SUPFAM" id="SSF46689">
    <property type="entry name" value="Homeodomain-like"/>
    <property type="match status" value="1"/>
</dbReference>
<evidence type="ECO:0000259" key="4">
    <source>
        <dbReference type="PROSITE" id="PS01124"/>
    </source>
</evidence>
<dbReference type="InterPro" id="IPR035418">
    <property type="entry name" value="AraC-bd_2"/>
</dbReference>
<accession>A0A0R3M6T4</accession>
<dbReference type="Proteomes" id="UP000050863">
    <property type="component" value="Unassembled WGS sequence"/>
</dbReference>
<proteinExistence type="predicted"/>
<keyword evidence="3" id="KW-0804">Transcription</keyword>
<name>A0A0R3M6T4_9BRAD</name>
<evidence type="ECO:0000313" key="6">
    <source>
        <dbReference type="Proteomes" id="UP000050863"/>
    </source>
</evidence>
<dbReference type="PANTHER" id="PTHR46796">
    <property type="entry name" value="HTH-TYPE TRANSCRIPTIONAL ACTIVATOR RHAS-RELATED"/>
    <property type="match status" value="1"/>
</dbReference>
<dbReference type="GO" id="GO:0043565">
    <property type="term" value="F:sequence-specific DNA binding"/>
    <property type="evidence" value="ECO:0007669"/>
    <property type="project" value="InterPro"/>
</dbReference>
<dbReference type="InterPro" id="IPR050204">
    <property type="entry name" value="AraC_XylS_family_regulators"/>
</dbReference>
<evidence type="ECO:0000313" key="5">
    <source>
        <dbReference type="EMBL" id="KRR15847.1"/>
    </source>
</evidence>
<dbReference type="GO" id="GO:0003700">
    <property type="term" value="F:DNA-binding transcription factor activity"/>
    <property type="evidence" value="ECO:0007669"/>
    <property type="project" value="InterPro"/>
</dbReference>
<dbReference type="AlphaFoldDB" id="A0A0R3M6T4"/>